<organism evidence="2 3">
    <name type="scientific">Verticillium longisporum</name>
    <name type="common">Verticillium dahliae var. longisporum</name>
    <dbReference type="NCBI Taxonomy" id="100787"/>
    <lineage>
        <taxon>Eukaryota</taxon>
        <taxon>Fungi</taxon>
        <taxon>Dikarya</taxon>
        <taxon>Ascomycota</taxon>
        <taxon>Pezizomycotina</taxon>
        <taxon>Sordariomycetes</taxon>
        <taxon>Hypocreomycetidae</taxon>
        <taxon>Glomerellales</taxon>
        <taxon>Plectosphaerellaceae</taxon>
        <taxon>Verticillium</taxon>
    </lineage>
</organism>
<evidence type="ECO:0000256" key="1">
    <source>
        <dbReference type="SAM" id="MobiDB-lite"/>
    </source>
</evidence>
<dbReference type="Proteomes" id="UP000689129">
    <property type="component" value="Unassembled WGS sequence"/>
</dbReference>
<dbReference type="AlphaFoldDB" id="A0A8I2ZIC9"/>
<proteinExistence type="predicted"/>
<name>A0A8I2ZIC9_VERLO</name>
<dbReference type="EMBL" id="JAEMWZ010000213">
    <property type="protein sequence ID" value="KAG7131087.1"/>
    <property type="molecule type" value="Genomic_DNA"/>
</dbReference>
<evidence type="ECO:0000313" key="2">
    <source>
        <dbReference type="EMBL" id="KAG7131087.1"/>
    </source>
</evidence>
<accession>A0A8I2ZIC9</accession>
<feature type="region of interest" description="Disordered" evidence="1">
    <location>
        <begin position="47"/>
        <end position="83"/>
    </location>
</feature>
<evidence type="ECO:0000313" key="3">
    <source>
        <dbReference type="Proteomes" id="UP000689129"/>
    </source>
</evidence>
<comment type="caution">
    <text evidence="2">The sequence shown here is derived from an EMBL/GenBank/DDBJ whole genome shotgun (WGS) entry which is preliminary data.</text>
</comment>
<protein>
    <submittedName>
        <fullName evidence="2">Uncharacterized protein</fullName>
    </submittedName>
</protein>
<sequence>MQVSASKTAKCQARRFEIDLSQRLFPITAESLPWNWAITLSDPAPARAITPPPTLQTPPPLRVGCIRSKPTSSPSEPPVGSLTSLLPSIAGLSQV</sequence>
<gene>
    <name evidence="2" type="ORF">HYQ45_010265</name>
</gene>
<feature type="compositionally biased region" description="Pro residues" evidence="1">
    <location>
        <begin position="50"/>
        <end position="61"/>
    </location>
</feature>
<reference evidence="2" key="1">
    <citation type="journal article" date="2021" name="Mol. Plant Pathol.">
        <title>A 20-kb lineage-specific genomic region tames virulence in pathogenic amphidiploid Verticillium longisporum.</title>
        <authorList>
            <person name="Harting R."/>
            <person name="Starke J."/>
            <person name="Kusch H."/>
            <person name="Poggeler S."/>
            <person name="Maurus I."/>
            <person name="Schluter R."/>
            <person name="Landesfeind M."/>
            <person name="Bulla I."/>
            <person name="Nowrousian M."/>
            <person name="de Jonge R."/>
            <person name="Stahlhut G."/>
            <person name="Hoff K.J."/>
            <person name="Asshauer K.P."/>
            <person name="Thurmer A."/>
            <person name="Stanke M."/>
            <person name="Daniel R."/>
            <person name="Morgenstern B."/>
            <person name="Thomma B.P.H.J."/>
            <person name="Kronstad J.W."/>
            <person name="Braus-Stromeyer S.A."/>
            <person name="Braus G.H."/>
        </authorList>
    </citation>
    <scope>NUCLEOTIDE SEQUENCE</scope>
    <source>
        <strain evidence="2">Vl32</strain>
    </source>
</reference>